<dbReference type="AlphaFoldDB" id="A0AAP4DJT3"/>
<comment type="caution">
    <text evidence="1">The sequence shown here is derived from an EMBL/GenBank/DDBJ whole genome shotgun (WGS) entry which is preliminary data.</text>
</comment>
<proteinExistence type="predicted"/>
<evidence type="ECO:0000313" key="1">
    <source>
        <dbReference type="EMBL" id="MDF4194850.1"/>
    </source>
</evidence>
<dbReference type="Proteomes" id="UP001222377">
    <property type="component" value="Unassembled WGS sequence"/>
</dbReference>
<reference evidence="1" key="1">
    <citation type="submission" date="2023-02" db="EMBL/GenBank/DDBJ databases">
        <title>Draft Whole-Genome Sequences of Bacillus Strains of Potential Probiotic for Poultry.</title>
        <authorList>
            <person name="Ma L.M."/>
            <person name="Lopez-Guerra N."/>
            <person name="Zhang G."/>
        </authorList>
    </citation>
    <scope>NUCLEOTIDE SEQUENCE</scope>
    <source>
        <strain evidence="1">OSU1013-24</strain>
    </source>
</reference>
<dbReference type="RefSeq" id="WP_276351198.1">
    <property type="nucleotide sequence ID" value="NZ_JARKHX010000004.1"/>
</dbReference>
<organism evidence="1 2">
    <name type="scientific">Bacillus amyloliquefaciens</name>
    <name type="common">Bacillus velezensis</name>
    <dbReference type="NCBI Taxonomy" id="1390"/>
    <lineage>
        <taxon>Bacteria</taxon>
        <taxon>Bacillati</taxon>
        <taxon>Bacillota</taxon>
        <taxon>Bacilli</taxon>
        <taxon>Bacillales</taxon>
        <taxon>Bacillaceae</taxon>
        <taxon>Bacillus</taxon>
        <taxon>Bacillus amyloliquefaciens group</taxon>
    </lineage>
</organism>
<evidence type="ECO:0000313" key="2">
    <source>
        <dbReference type="Proteomes" id="UP001222377"/>
    </source>
</evidence>
<protein>
    <submittedName>
        <fullName evidence="1">Uncharacterized protein</fullName>
    </submittedName>
</protein>
<sequence length="277" mass="31367">MTETKANTNTKIHVLADEKLGGIKREYIEVDRQAEVGEKIVIVEKNDFEGYENGDVFTVDRDFHSKIDFVESDLAASDGNCSGAIYHDEYHVLEPTNIVHIDGRRYEMVDREGEVGDKVIHVYKGESNGIVRDVRKAGDDGIDVDTYEDEGELYSGFYHGHYYVLVPLDKEKTFEKKNSVYKEVKNYIHNELGISRQDVQEMISIAVSNEVQKMSESGKLDRIAGEKIESLIEEGFENGGRLLHGFKERVSQTVSNEVGKRIANVLNINVELKEEGN</sequence>
<gene>
    <name evidence="1" type="ORF">PV946_13910</name>
</gene>
<name>A0AAP4DJT3_BACAM</name>
<accession>A0AAP4DJT3</accession>
<dbReference type="EMBL" id="JARKHX010000004">
    <property type="protein sequence ID" value="MDF4194850.1"/>
    <property type="molecule type" value="Genomic_DNA"/>
</dbReference>